<dbReference type="InterPro" id="IPR025396">
    <property type="entry name" value="DUF4302"/>
</dbReference>
<evidence type="ECO:0000313" key="1">
    <source>
        <dbReference type="EMBL" id="UWN58172.1"/>
    </source>
</evidence>
<dbReference type="PROSITE" id="PS51257">
    <property type="entry name" value="PROKAR_LIPOPROTEIN"/>
    <property type="match status" value="1"/>
</dbReference>
<organism evidence="1 2">
    <name type="scientific">Alistipes ihumii AP11</name>
    <dbReference type="NCBI Taxonomy" id="1211813"/>
    <lineage>
        <taxon>Bacteria</taxon>
        <taxon>Pseudomonadati</taxon>
        <taxon>Bacteroidota</taxon>
        <taxon>Bacteroidia</taxon>
        <taxon>Bacteroidales</taxon>
        <taxon>Rikenellaceae</taxon>
        <taxon>Alistipes</taxon>
    </lineage>
</organism>
<dbReference type="Proteomes" id="UP001059295">
    <property type="component" value="Chromosome"/>
</dbReference>
<protein>
    <submittedName>
        <fullName evidence="1">DUF4302 domain-containing protein</fullName>
    </submittedName>
</protein>
<proteinExistence type="predicted"/>
<accession>A0ABY5V4C9</accession>
<dbReference type="EMBL" id="CP102294">
    <property type="protein sequence ID" value="UWN58172.1"/>
    <property type="molecule type" value="Genomic_DNA"/>
</dbReference>
<dbReference type="Pfam" id="PF14135">
    <property type="entry name" value="DUF4302"/>
    <property type="match status" value="1"/>
</dbReference>
<reference evidence="1" key="1">
    <citation type="journal article" date="2022" name="Cell">
        <title>Design, construction, and in vivo augmentation of a complex gut microbiome.</title>
        <authorList>
            <person name="Cheng A.G."/>
            <person name="Ho P.Y."/>
            <person name="Aranda-Diaz A."/>
            <person name="Jain S."/>
            <person name="Yu F.B."/>
            <person name="Meng X."/>
            <person name="Wang M."/>
            <person name="Iakiviak M."/>
            <person name="Nagashima K."/>
            <person name="Zhao A."/>
            <person name="Murugkar P."/>
            <person name="Patil A."/>
            <person name="Atabakhsh K."/>
            <person name="Weakley A."/>
            <person name="Yan J."/>
            <person name="Brumbaugh A.R."/>
            <person name="Higginbottom S."/>
            <person name="Dimas A."/>
            <person name="Shiver A.L."/>
            <person name="Deutschbauer A."/>
            <person name="Neff N."/>
            <person name="Sonnenburg J.L."/>
            <person name="Huang K.C."/>
            <person name="Fischbach M.A."/>
        </authorList>
    </citation>
    <scope>NUCLEOTIDE SEQUENCE</scope>
    <source>
        <strain evidence="1">AP11</strain>
    </source>
</reference>
<dbReference type="GeneID" id="82891111"/>
<dbReference type="RefSeq" id="WP_019246547.1">
    <property type="nucleotide sequence ID" value="NZ_CAPH01000017.1"/>
</dbReference>
<name>A0ABY5V4C9_9BACT</name>
<sequence length="479" mass="53848">MKRIIYLLIPVLIALTVLSCKRDYDDDYMGNVDERLNATLTAYQNELTSAEHGWMANISTSEGIYRFWMKFYVNNGEVMNDLKGNRVTMITDNMNYDYSGVNGGTAVPGTSSFRLKALQRPTLIFDTYSYLAVLCDPDDSVSHGSGNQGLQTDFEYEIASYEDSVFTLRGRTHRANATLVKATAEEERAASQAGMVRSIEALSRFIAAQNYSYIETQKYGPVLFNFNLRSMSTSYEAADGKSLVHSDVTDSYVDFDQNIILPEPIEVADQVVVTRLNWNSRTSKYEVVLADGSTTPLLSATYSPIPLSVWIGPEYNREYNMTGIPISWVDVIYQNYPLMGQYLALYADQLMDFGLELAQVNLYFRQKSDGSMYMELMPLFFLPNDDLYGASYNFDMAMPEPGVLRLGNYTCPFDANGFNTTFLEAGAGKELLDALAGQTFEMDWFGTLSSTSGEKIPLIYWECKSNPSLVIVGYPEVDR</sequence>
<evidence type="ECO:0000313" key="2">
    <source>
        <dbReference type="Proteomes" id="UP001059295"/>
    </source>
</evidence>
<keyword evidence="2" id="KW-1185">Reference proteome</keyword>
<gene>
    <name evidence="1" type="ORF">NQ491_05215</name>
</gene>